<organism evidence="3 4">
    <name type="scientific">Glossina palpalis gambiensis</name>
    <dbReference type="NCBI Taxonomy" id="67801"/>
    <lineage>
        <taxon>Eukaryota</taxon>
        <taxon>Metazoa</taxon>
        <taxon>Ecdysozoa</taxon>
        <taxon>Arthropoda</taxon>
        <taxon>Hexapoda</taxon>
        <taxon>Insecta</taxon>
        <taxon>Pterygota</taxon>
        <taxon>Neoptera</taxon>
        <taxon>Endopterygota</taxon>
        <taxon>Diptera</taxon>
        <taxon>Brachycera</taxon>
        <taxon>Muscomorpha</taxon>
        <taxon>Hippoboscoidea</taxon>
        <taxon>Glossinidae</taxon>
        <taxon>Glossina</taxon>
    </lineage>
</organism>
<feature type="region of interest" description="Disordered" evidence="1">
    <location>
        <begin position="1"/>
        <end position="23"/>
    </location>
</feature>
<sequence>MSSHKRCGEQVSNLATPTPADNKIKLQGQTYRRDGQPVCKPGHEFVARQSETLTSHDIAAFLIISSEDYQLPKPWDSCGQHDSFAIMWSAMLLGLVDSTVVYLLYLSQPIDVVSRGFYSNRSKYLYRDADAVNVNEQQTPLDKVIQTAVPAIAIDDLEDYGREKNSTANSAKCIMRCGFFFYLYTSFDICI</sequence>
<evidence type="ECO:0000313" key="3">
    <source>
        <dbReference type="EnsemblMetazoa" id="GPPI019477-PA"/>
    </source>
</evidence>
<proteinExistence type="predicted"/>
<dbReference type="EMBL" id="JXJN01008690">
    <property type="status" value="NOT_ANNOTATED_CDS"/>
    <property type="molecule type" value="Genomic_DNA"/>
</dbReference>
<protein>
    <submittedName>
        <fullName evidence="3">Uncharacterized protein</fullName>
    </submittedName>
</protein>
<dbReference type="EnsemblMetazoa" id="GPPI019477-RA">
    <property type="protein sequence ID" value="GPPI019477-PA"/>
    <property type="gene ID" value="GPPI019477"/>
</dbReference>
<name>A0A1B0B5F1_9MUSC</name>
<feature type="transmembrane region" description="Helical" evidence="2">
    <location>
        <begin position="85"/>
        <end position="105"/>
    </location>
</feature>
<reference evidence="3" key="2">
    <citation type="submission" date="2020-05" db="UniProtKB">
        <authorList>
            <consortium name="EnsemblMetazoa"/>
        </authorList>
    </citation>
    <scope>IDENTIFICATION</scope>
    <source>
        <strain evidence="3">IAEA</strain>
    </source>
</reference>
<reference evidence="4" key="1">
    <citation type="submission" date="2015-01" db="EMBL/GenBank/DDBJ databases">
        <authorList>
            <person name="Aksoy S."/>
            <person name="Warren W."/>
            <person name="Wilson R.K."/>
        </authorList>
    </citation>
    <scope>NUCLEOTIDE SEQUENCE [LARGE SCALE GENOMIC DNA]</scope>
    <source>
        <strain evidence="4">IAEA</strain>
    </source>
</reference>
<accession>A0A1B0B5F1</accession>
<dbReference type="Proteomes" id="UP000092460">
    <property type="component" value="Unassembled WGS sequence"/>
</dbReference>
<evidence type="ECO:0000256" key="2">
    <source>
        <dbReference type="SAM" id="Phobius"/>
    </source>
</evidence>
<evidence type="ECO:0000256" key="1">
    <source>
        <dbReference type="SAM" id="MobiDB-lite"/>
    </source>
</evidence>
<keyword evidence="2" id="KW-1133">Transmembrane helix</keyword>
<dbReference type="VEuPathDB" id="VectorBase:GPPI019477"/>
<dbReference type="AlphaFoldDB" id="A0A1B0B5F1"/>
<evidence type="ECO:0000313" key="4">
    <source>
        <dbReference type="Proteomes" id="UP000092460"/>
    </source>
</evidence>
<keyword evidence="2" id="KW-0472">Membrane</keyword>
<keyword evidence="2" id="KW-0812">Transmembrane</keyword>
<keyword evidence="4" id="KW-1185">Reference proteome</keyword>